<dbReference type="HOGENOM" id="CLU_2930247_0_0_2"/>
<dbReference type="RefSeq" id="WP_230625052.1">
    <property type="nucleotide sequence ID" value="NZ_CP009514.1"/>
</dbReference>
<reference evidence="1 2" key="1">
    <citation type="submission" date="2014-07" db="EMBL/GenBank/DDBJ databases">
        <title>Methanogenic archaea and the global carbon cycle.</title>
        <authorList>
            <person name="Henriksen J.R."/>
            <person name="Luke J."/>
            <person name="Reinhart S."/>
            <person name="Benedict M.N."/>
            <person name="Youngblut N.D."/>
            <person name="Metcalf M.E."/>
            <person name="Whitaker R.J."/>
            <person name="Metcalf W.W."/>
        </authorList>
    </citation>
    <scope>NUCLEOTIDE SEQUENCE [LARGE SCALE GENOMIC DNA]</scope>
    <source>
        <strain evidence="1 2">C16</strain>
    </source>
</reference>
<accession>A0A0E3S2D0</accession>
<organism evidence="1 2">
    <name type="scientific">Methanosarcina mazei C16</name>
    <dbReference type="NCBI Taxonomy" id="1434113"/>
    <lineage>
        <taxon>Archaea</taxon>
        <taxon>Methanobacteriati</taxon>
        <taxon>Methanobacteriota</taxon>
        <taxon>Stenosarchaea group</taxon>
        <taxon>Methanomicrobia</taxon>
        <taxon>Methanosarcinales</taxon>
        <taxon>Methanosarcinaceae</taxon>
        <taxon>Methanosarcina</taxon>
    </lineage>
</organism>
<dbReference type="PANTHER" id="PTHR10790">
    <property type="entry name" value="TPR-DOMAIN CONTAINING PROTEIN"/>
    <property type="match status" value="1"/>
</dbReference>
<protein>
    <submittedName>
        <fullName evidence="1">TPR-domain containing protein</fullName>
    </submittedName>
</protein>
<evidence type="ECO:0000313" key="1">
    <source>
        <dbReference type="EMBL" id="AKB72778.1"/>
    </source>
</evidence>
<dbReference type="KEGG" id="mmac:MSMAC_2888"/>
<dbReference type="GeneID" id="68903297"/>
<proteinExistence type="predicted"/>
<name>A0A0E3S2D0_METMZ</name>
<dbReference type="PATRIC" id="fig|1434113.4.peg.3635"/>
<dbReference type="EMBL" id="CP009514">
    <property type="protein sequence ID" value="AKB72778.1"/>
    <property type="molecule type" value="Genomic_DNA"/>
</dbReference>
<sequence length="60" mass="6728">MVRTLSDASSLFGKERYKKALEKLDKAEKLAEKTKRTDILCRVLLQKGAVMNSMGKPDEG</sequence>
<dbReference type="AlphaFoldDB" id="A0A0E3S2D0"/>
<dbReference type="PANTHER" id="PTHR10790:SF51">
    <property type="entry name" value="TETRATRICOPEPTIDE REPEAT PROTEIN"/>
    <property type="match status" value="1"/>
</dbReference>
<dbReference type="Proteomes" id="UP000033071">
    <property type="component" value="Chromosome"/>
</dbReference>
<evidence type="ECO:0000313" key="2">
    <source>
        <dbReference type="Proteomes" id="UP000033071"/>
    </source>
</evidence>
<gene>
    <name evidence="1" type="ORF">MSMAC_2888</name>
</gene>